<organism evidence="1 2">
    <name type="scientific">Methanosarcina acetivorans (strain ATCC 35395 / DSM 2834 / JCM 12185 / C2A)</name>
    <dbReference type="NCBI Taxonomy" id="188937"/>
    <lineage>
        <taxon>Archaea</taxon>
        <taxon>Methanobacteriati</taxon>
        <taxon>Methanobacteriota</taxon>
        <taxon>Stenosarchaea group</taxon>
        <taxon>Methanomicrobia</taxon>
        <taxon>Methanosarcinales</taxon>
        <taxon>Methanosarcinaceae</taxon>
        <taxon>Methanosarcina</taxon>
    </lineage>
</organism>
<name>Q8TKU9_METAC</name>
<gene>
    <name evidence="1" type="ordered locus">MA_3295</name>
</gene>
<dbReference type="EnsemblBacteria" id="AAM06665">
    <property type="protein sequence ID" value="AAM06665"/>
    <property type="gene ID" value="MA_3295"/>
</dbReference>
<dbReference type="HOGENOM" id="CLU_188846_1_0_2"/>
<reference evidence="1 2" key="1">
    <citation type="journal article" date="2002" name="Genome Res.">
        <title>The genome of Methanosarcina acetivorans reveals extensive metabolic and physiological diversity.</title>
        <authorList>
            <person name="Galagan J.E."/>
            <person name="Nusbaum C."/>
            <person name="Roy A."/>
            <person name="Endrizzi M.G."/>
            <person name="Macdonald P."/>
            <person name="FitzHugh W."/>
            <person name="Calvo S."/>
            <person name="Engels R."/>
            <person name="Smirnov S."/>
            <person name="Atnoor D."/>
            <person name="Brown A."/>
            <person name="Allen N."/>
            <person name="Naylor J."/>
            <person name="Stange-Thomann N."/>
            <person name="DeArellano K."/>
            <person name="Johnson R."/>
            <person name="Linton L."/>
            <person name="McEwan P."/>
            <person name="McKernan K."/>
            <person name="Talamas J."/>
            <person name="Tirrell A."/>
            <person name="Ye W."/>
            <person name="Zimmer A."/>
            <person name="Barber R.D."/>
            <person name="Cann I."/>
            <person name="Graham D.E."/>
            <person name="Grahame D.A."/>
            <person name="Guss A."/>
            <person name="Hedderich R."/>
            <person name="Ingram-Smith C."/>
            <person name="Kuettner C.H."/>
            <person name="Krzycki J.A."/>
            <person name="Leigh J.A."/>
            <person name="Li W."/>
            <person name="Liu J."/>
            <person name="Mukhopadhyay B."/>
            <person name="Reeve J.N."/>
            <person name="Smith K."/>
            <person name="Springer T.A."/>
            <person name="Umayam L.A."/>
            <person name="White O."/>
            <person name="White R.H."/>
            <person name="de Macario E.C."/>
            <person name="Ferry J.G."/>
            <person name="Jarrell K.F."/>
            <person name="Jing H."/>
            <person name="Macario A.J.L."/>
            <person name="Paulsen I."/>
            <person name="Pritchett M."/>
            <person name="Sowers K.R."/>
            <person name="Swanson R.V."/>
            <person name="Zinder S.H."/>
            <person name="Lander E."/>
            <person name="Metcalf W.W."/>
            <person name="Birren B."/>
        </authorList>
    </citation>
    <scope>NUCLEOTIDE SEQUENCE [LARGE SCALE GENOMIC DNA]</scope>
    <source>
        <strain evidence="2">ATCC 35395 / DSM 2834 / JCM 12185 / C2A</strain>
    </source>
</reference>
<evidence type="ECO:0008006" key="3">
    <source>
        <dbReference type="Google" id="ProtNLM"/>
    </source>
</evidence>
<proteinExistence type="predicted"/>
<sequence length="74" mass="8436">MRLKNMSKNINFVCPKCGNNSYVLGEIRATGGFLSKVLDVQNKKFTHVTCKRCKYTEFYQADSSTLGNIFDLFT</sequence>
<evidence type="ECO:0000313" key="2">
    <source>
        <dbReference type="Proteomes" id="UP000002487"/>
    </source>
</evidence>
<dbReference type="Proteomes" id="UP000002487">
    <property type="component" value="Chromosome"/>
</dbReference>
<dbReference type="InParanoid" id="Q8TKU9"/>
<dbReference type="Pfam" id="PF09855">
    <property type="entry name" value="Zn_ribbon_13"/>
    <property type="match status" value="1"/>
</dbReference>
<protein>
    <recommendedName>
        <fullName evidence="3">GTP-binding protein</fullName>
    </recommendedName>
</protein>
<evidence type="ECO:0000313" key="1">
    <source>
        <dbReference type="EMBL" id="AAM06665.1"/>
    </source>
</evidence>
<dbReference type="PhylomeDB" id="Q8TKU9"/>
<accession>Q8TKU9</accession>
<dbReference type="InterPro" id="IPR018652">
    <property type="entry name" value="DUF2082_NA-bd_Znr"/>
</dbReference>
<dbReference type="AlphaFoldDB" id="Q8TKU9"/>
<dbReference type="EMBL" id="AE010299">
    <property type="protein sequence ID" value="AAM06665.1"/>
    <property type="molecule type" value="Genomic_DNA"/>
</dbReference>
<dbReference type="KEGG" id="mac:MA_3295"/>
<keyword evidence="2" id="KW-1185">Reference proteome</keyword>